<evidence type="ECO:0000313" key="8">
    <source>
        <dbReference type="Proteomes" id="UP000001542"/>
    </source>
</evidence>
<evidence type="ECO:0000256" key="5">
    <source>
        <dbReference type="ARBA" id="ARBA00023242"/>
    </source>
</evidence>
<gene>
    <name evidence="6" type="primary">MED6</name>
    <name evidence="7" type="ORF">TVAG_105740</name>
</gene>
<evidence type="ECO:0000256" key="2">
    <source>
        <dbReference type="ARBA" id="ARBA00007526"/>
    </source>
</evidence>
<reference evidence="7" key="1">
    <citation type="submission" date="2006-10" db="EMBL/GenBank/DDBJ databases">
        <authorList>
            <person name="Amadeo P."/>
            <person name="Zhao Q."/>
            <person name="Wortman J."/>
            <person name="Fraser-Liggett C."/>
            <person name="Carlton J."/>
        </authorList>
    </citation>
    <scope>NUCLEOTIDE SEQUENCE</scope>
    <source>
        <strain evidence="7">G3</strain>
    </source>
</reference>
<dbReference type="KEGG" id="tva:4751883"/>
<dbReference type="Gene3D" id="3.10.450.580">
    <property type="entry name" value="Mediator complex, subunit Med6"/>
    <property type="match status" value="1"/>
</dbReference>
<dbReference type="Proteomes" id="UP000001542">
    <property type="component" value="Unassembled WGS sequence"/>
</dbReference>
<dbReference type="Pfam" id="PF04934">
    <property type="entry name" value="Med6"/>
    <property type="match status" value="1"/>
</dbReference>
<evidence type="ECO:0000256" key="3">
    <source>
        <dbReference type="ARBA" id="ARBA00023015"/>
    </source>
</evidence>
<dbReference type="GO" id="GO:0016592">
    <property type="term" value="C:mediator complex"/>
    <property type="evidence" value="ECO:0007669"/>
    <property type="project" value="InterPro"/>
</dbReference>
<organism evidence="7 8">
    <name type="scientific">Trichomonas vaginalis (strain ATCC PRA-98 / G3)</name>
    <dbReference type="NCBI Taxonomy" id="412133"/>
    <lineage>
        <taxon>Eukaryota</taxon>
        <taxon>Metamonada</taxon>
        <taxon>Parabasalia</taxon>
        <taxon>Trichomonadida</taxon>
        <taxon>Trichomonadidae</taxon>
        <taxon>Trichomonas</taxon>
    </lineage>
</organism>
<dbReference type="EMBL" id="DS113873">
    <property type="protein sequence ID" value="EAX94155.1"/>
    <property type="molecule type" value="Genomic_DNA"/>
</dbReference>
<name>A2FLR3_TRIV3</name>
<evidence type="ECO:0000256" key="1">
    <source>
        <dbReference type="ARBA" id="ARBA00004123"/>
    </source>
</evidence>
<dbReference type="VEuPathDB" id="TrichDB:TVAG_105740"/>
<evidence type="ECO:0000313" key="7">
    <source>
        <dbReference type="EMBL" id="EAX94155.1"/>
    </source>
</evidence>
<keyword evidence="6" id="KW-0010">Activator</keyword>
<dbReference type="GO" id="GO:0003712">
    <property type="term" value="F:transcription coregulator activity"/>
    <property type="evidence" value="ECO:0007669"/>
    <property type="project" value="InterPro"/>
</dbReference>
<dbReference type="VEuPathDB" id="TrichDB:TVAGG3_0515350"/>
<keyword evidence="3 6" id="KW-0805">Transcription regulation</keyword>
<evidence type="ECO:0000256" key="4">
    <source>
        <dbReference type="ARBA" id="ARBA00023163"/>
    </source>
</evidence>
<keyword evidence="5 6" id="KW-0539">Nucleus</keyword>
<keyword evidence="4 6" id="KW-0804">Transcription</keyword>
<proteinExistence type="inferred from homology"/>
<evidence type="ECO:0000256" key="6">
    <source>
        <dbReference type="RuleBase" id="RU364143"/>
    </source>
</evidence>
<reference evidence="7" key="2">
    <citation type="journal article" date="2007" name="Science">
        <title>Draft genome sequence of the sexually transmitted pathogen Trichomonas vaginalis.</title>
        <authorList>
            <person name="Carlton J.M."/>
            <person name="Hirt R.P."/>
            <person name="Silva J.C."/>
            <person name="Delcher A.L."/>
            <person name="Schatz M."/>
            <person name="Zhao Q."/>
            <person name="Wortman J.R."/>
            <person name="Bidwell S.L."/>
            <person name="Alsmark U.C.M."/>
            <person name="Besteiro S."/>
            <person name="Sicheritz-Ponten T."/>
            <person name="Noel C.J."/>
            <person name="Dacks J.B."/>
            <person name="Foster P.G."/>
            <person name="Simillion C."/>
            <person name="Van de Peer Y."/>
            <person name="Miranda-Saavedra D."/>
            <person name="Barton G.J."/>
            <person name="Westrop G.D."/>
            <person name="Mueller S."/>
            <person name="Dessi D."/>
            <person name="Fiori P.L."/>
            <person name="Ren Q."/>
            <person name="Paulsen I."/>
            <person name="Zhang H."/>
            <person name="Bastida-Corcuera F.D."/>
            <person name="Simoes-Barbosa A."/>
            <person name="Brown M.T."/>
            <person name="Hayes R.D."/>
            <person name="Mukherjee M."/>
            <person name="Okumura C.Y."/>
            <person name="Schneider R."/>
            <person name="Smith A.J."/>
            <person name="Vanacova S."/>
            <person name="Villalvazo M."/>
            <person name="Haas B.J."/>
            <person name="Pertea M."/>
            <person name="Feldblyum T.V."/>
            <person name="Utterback T.R."/>
            <person name="Shu C.L."/>
            <person name="Osoegawa K."/>
            <person name="de Jong P.J."/>
            <person name="Hrdy I."/>
            <person name="Horvathova L."/>
            <person name="Zubacova Z."/>
            <person name="Dolezal P."/>
            <person name="Malik S.B."/>
            <person name="Logsdon J.M. Jr."/>
            <person name="Henze K."/>
            <person name="Gupta A."/>
            <person name="Wang C.C."/>
            <person name="Dunne R.L."/>
            <person name="Upcroft J.A."/>
            <person name="Upcroft P."/>
            <person name="White O."/>
            <person name="Salzberg S.L."/>
            <person name="Tang P."/>
            <person name="Chiu C.-H."/>
            <person name="Lee Y.-S."/>
            <person name="Embley T.M."/>
            <person name="Coombs G.H."/>
            <person name="Mottram J.C."/>
            <person name="Tachezy J."/>
            <person name="Fraser-Liggett C.M."/>
            <person name="Johnson P.J."/>
        </authorList>
    </citation>
    <scope>NUCLEOTIDE SEQUENCE [LARGE SCALE GENOMIC DNA]</scope>
    <source>
        <strain evidence="7">G3</strain>
    </source>
</reference>
<dbReference type="InterPro" id="IPR038566">
    <property type="entry name" value="Mediator_Med6_sf"/>
</dbReference>
<dbReference type="GO" id="GO:0006357">
    <property type="term" value="P:regulation of transcription by RNA polymerase II"/>
    <property type="evidence" value="ECO:0007669"/>
    <property type="project" value="InterPro"/>
</dbReference>
<dbReference type="InParanoid" id="A2FLR3"/>
<accession>A2FLR3</accession>
<keyword evidence="8" id="KW-1185">Reference proteome</keyword>
<protein>
    <recommendedName>
        <fullName evidence="6">Mediator of RNA polymerase II transcription subunit 6</fullName>
    </recommendedName>
    <alternativeName>
        <fullName evidence="6">Mediator complex subunit 6</fullName>
    </alternativeName>
</protein>
<dbReference type="InterPro" id="IPR007018">
    <property type="entry name" value="Mediator_Med6"/>
</dbReference>
<dbReference type="AlphaFoldDB" id="A2FLR3"/>
<comment type="subunit">
    <text evidence="6">Component of the Mediator complex.</text>
</comment>
<dbReference type="RefSeq" id="XP_001307085.1">
    <property type="nucleotide sequence ID" value="XM_001307084.1"/>
</dbReference>
<sequence>MEGAFINKEFIQQEGLTLENIIHPYFESSPYYKPERGSKLEISFAQPHGSAVLSAAHLSKPEHKSVSVDQGLVVIDEVLNNEIIAKYIVKDGYILPAPTFYNLIAGRVCSSLNSLQKSIKNVHKVFNWNVKRGFTKRIAYGETETKYEFRASELKDLRSESGDEFRLQSTLLDALLTEIGIPSA</sequence>
<dbReference type="OrthoDB" id="344220at2759"/>
<comment type="similarity">
    <text evidence="2 6">Belongs to the Mediator complex subunit 6 family.</text>
</comment>
<comment type="subcellular location">
    <subcellularLocation>
        <location evidence="1 6">Nucleus</location>
    </subcellularLocation>
</comment>
<comment type="function">
    <text evidence="6">Component of the Mediator complex, a coactivator involved in the regulated transcription of nearly all RNA polymerase II-dependent genes. Mediator functions as a bridge to convey information from gene-specific regulatory proteins to the basal RNA polymerase II transcription machinery. Mediator is recruited to promoters by direct interactions with regulatory proteins and serves as a scaffold for the assembly of a functional preinitiation complex with RNA polymerase II and the general transcription factors.</text>
</comment>